<comment type="caution">
    <text evidence="1">The sequence shown here is derived from an EMBL/GenBank/DDBJ whole genome shotgun (WGS) entry which is preliminary data.</text>
</comment>
<accession>A0ABP8JZE3</accession>
<dbReference type="EMBL" id="BAABHB010000001">
    <property type="protein sequence ID" value="GAA4398454.1"/>
    <property type="molecule type" value="Genomic_DNA"/>
</dbReference>
<gene>
    <name evidence="1" type="ORF">GCM10023187_09130</name>
</gene>
<reference evidence="2" key="1">
    <citation type="journal article" date="2019" name="Int. J. Syst. Evol. Microbiol.">
        <title>The Global Catalogue of Microorganisms (GCM) 10K type strain sequencing project: providing services to taxonomists for standard genome sequencing and annotation.</title>
        <authorList>
            <consortium name="The Broad Institute Genomics Platform"/>
            <consortium name="The Broad Institute Genome Sequencing Center for Infectious Disease"/>
            <person name="Wu L."/>
            <person name="Ma J."/>
        </authorList>
    </citation>
    <scope>NUCLEOTIDE SEQUENCE [LARGE SCALE GENOMIC DNA]</scope>
    <source>
        <strain evidence="2">JCM 17925</strain>
    </source>
</reference>
<evidence type="ECO:0000313" key="2">
    <source>
        <dbReference type="Proteomes" id="UP001500936"/>
    </source>
</evidence>
<protein>
    <submittedName>
        <fullName evidence="1">Uncharacterized protein</fullName>
    </submittedName>
</protein>
<sequence length="41" mass="4777">MADRLMQVYADYGKAQRNVAEALKKVDKQYDASFRIIRSNL</sequence>
<proteinExistence type="predicted"/>
<evidence type="ECO:0000313" key="1">
    <source>
        <dbReference type="EMBL" id="GAA4398454.1"/>
    </source>
</evidence>
<name>A0ABP8JZE3_9BACT</name>
<organism evidence="1 2">
    <name type="scientific">Nibrella viscosa</name>
    <dbReference type="NCBI Taxonomy" id="1084524"/>
    <lineage>
        <taxon>Bacteria</taxon>
        <taxon>Pseudomonadati</taxon>
        <taxon>Bacteroidota</taxon>
        <taxon>Cytophagia</taxon>
        <taxon>Cytophagales</taxon>
        <taxon>Spirosomataceae</taxon>
        <taxon>Nibrella</taxon>
    </lineage>
</organism>
<keyword evidence="2" id="KW-1185">Reference proteome</keyword>
<dbReference type="RefSeq" id="WP_345264383.1">
    <property type="nucleotide sequence ID" value="NZ_BAABHB010000001.1"/>
</dbReference>
<dbReference type="Proteomes" id="UP001500936">
    <property type="component" value="Unassembled WGS sequence"/>
</dbReference>